<dbReference type="PANTHER" id="PTHR24188:SF29">
    <property type="entry name" value="GH09064P"/>
    <property type="match status" value="1"/>
</dbReference>
<organism evidence="3 4">
    <name type="scientific">Cotonvirus japonicus</name>
    <dbReference type="NCBI Taxonomy" id="2811091"/>
    <lineage>
        <taxon>Viruses</taxon>
        <taxon>Varidnaviria</taxon>
        <taxon>Bamfordvirae</taxon>
        <taxon>Nucleocytoviricota</taxon>
        <taxon>Megaviricetes</taxon>
        <taxon>Imitervirales</taxon>
        <taxon>Mimiviridae</taxon>
        <taxon>Megamimivirinae</taxon>
        <taxon>Cotonvirus</taxon>
        <taxon>Cotonvirus japonicum</taxon>
    </lineage>
</organism>
<dbReference type="InterPro" id="IPR002110">
    <property type="entry name" value="Ankyrin_rpt"/>
</dbReference>
<keyword evidence="1" id="KW-0677">Repeat</keyword>
<protein>
    <submittedName>
        <fullName evidence="3">Ankyrin repeat protein</fullName>
    </submittedName>
</protein>
<dbReference type="Proteomes" id="UP001321479">
    <property type="component" value="Segment"/>
</dbReference>
<reference evidence="3 4" key="1">
    <citation type="submission" date="2021-02" db="EMBL/GenBank/DDBJ databases">
        <title>Cotonvirus japonicus, which uses Golgi apparatus of host cells for its virion factory, phylogenetically links tailed tupanvirus and icosahedral mimivirus.</title>
        <authorList>
            <person name="Takahashi H."/>
            <person name="Fukaya S."/>
            <person name="Song C."/>
            <person name="Murata K."/>
            <person name="Takemura M."/>
        </authorList>
    </citation>
    <scope>NUCLEOTIDE SEQUENCE [LARGE SCALE GENOMIC DNA]</scope>
</reference>
<dbReference type="EMBL" id="AP024483">
    <property type="protein sequence ID" value="BCS83389.1"/>
    <property type="molecule type" value="Genomic_DNA"/>
</dbReference>
<sequence length="460" mass="54740">MYFIEYDDPPIFFLKLLNQENILSDVDRMYCKNKLYIQEIIVNNNDFINGNFYNFREVENFLGQKYYLDDINTIKLFVTLANSLSINKFLLWCISNSKLEYIEYILEFNNNVIEDNDKIITHAVYCNNYEITKYLIEIGCQYDNVFKFKYIPKKIDKNIVKLLVENKNYDIQFIKQMVRNIISLNLNFKLILSLIKFGFDINSMNYESLLYCVNKIIDLKTMTKIFKYVNIRKLILNKCVCTRIISSICVYGCLEMIKFVTSIIPVPETEDHSYIFYNITHRKDDEHIEVFDYLINIGYQYKSSLNNIVYYTIIYDNTKLFKKAINLGFDFDKFGEQTLMDAIKLNNIEIVTYFIENGIFFNTKKVFRTIIEYLNCGVIELLIAYGININDHDNYMIKYAVKMGNFTIAKYLKNLGFEYNEKDDIMNKIVIDFSLGQNNNQEKNPREIIDEWIDVGVNRY</sequence>
<dbReference type="SMART" id="SM00248">
    <property type="entry name" value="ANK"/>
    <property type="match status" value="5"/>
</dbReference>
<evidence type="ECO:0000313" key="4">
    <source>
        <dbReference type="Proteomes" id="UP001321479"/>
    </source>
</evidence>
<keyword evidence="4" id="KW-1185">Reference proteome</keyword>
<evidence type="ECO:0000256" key="1">
    <source>
        <dbReference type="ARBA" id="ARBA00022737"/>
    </source>
</evidence>
<proteinExistence type="predicted"/>
<evidence type="ECO:0000256" key="2">
    <source>
        <dbReference type="ARBA" id="ARBA00023043"/>
    </source>
</evidence>
<dbReference type="SUPFAM" id="SSF48403">
    <property type="entry name" value="Ankyrin repeat"/>
    <property type="match status" value="2"/>
</dbReference>
<dbReference type="InterPro" id="IPR036770">
    <property type="entry name" value="Ankyrin_rpt-contain_sf"/>
</dbReference>
<keyword evidence="2" id="KW-0040">ANK repeat</keyword>
<name>A0ABM7NTD4_9VIRU</name>
<dbReference type="Gene3D" id="1.25.40.20">
    <property type="entry name" value="Ankyrin repeat-containing domain"/>
    <property type="match status" value="2"/>
</dbReference>
<dbReference type="GeneID" id="80558594"/>
<dbReference type="PANTHER" id="PTHR24188">
    <property type="entry name" value="ANKYRIN REPEAT PROTEIN"/>
    <property type="match status" value="1"/>
</dbReference>
<dbReference type="RefSeq" id="YP_010841997.1">
    <property type="nucleotide sequence ID" value="NC_079139.1"/>
</dbReference>
<evidence type="ECO:0000313" key="3">
    <source>
        <dbReference type="EMBL" id="BCS83389.1"/>
    </source>
</evidence>
<accession>A0ABM7NTD4</accession>